<dbReference type="GO" id="GO:0035925">
    <property type="term" value="F:mRNA 3'-UTR AU-rich region binding"/>
    <property type="evidence" value="ECO:0007669"/>
    <property type="project" value="EnsemblFungi"/>
</dbReference>
<dbReference type="EMBL" id="BDGX01000001">
    <property type="protein sequence ID" value="GAV46557.1"/>
    <property type="molecule type" value="Genomic_DNA"/>
</dbReference>
<evidence type="ECO:0000313" key="6">
    <source>
        <dbReference type="EMBL" id="GAV46557.1"/>
    </source>
</evidence>
<dbReference type="GO" id="GO:0070402">
    <property type="term" value="F:NADPH binding"/>
    <property type="evidence" value="ECO:0007669"/>
    <property type="project" value="TreeGrafter"/>
</dbReference>
<dbReference type="InterPro" id="IPR002364">
    <property type="entry name" value="Quin_OxRdtase/zeta-crystal_CS"/>
</dbReference>
<dbReference type="SUPFAM" id="SSF51735">
    <property type="entry name" value="NAD(P)-binding Rossmann-fold domains"/>
    <property type="match status" value="1"/>
</dbReference>
<evidence type="ECO:0000259" key="5">
    <source>
        <dbReference type="SMART" id="SM00829"/>
    </source>
</evidence>
<dbReference type="Pfam" id="PF08240">
    <property type="entry name" value="ADH_N"/>
    <property type="match status" value="1"/>
</dbReference>
<evidence type="ECO:0000256" key="3">
    <source>
        <dbReference type="ARBA" id="ARBA00043088"/>
    </source>
</evidence>
<dbReference type="PANTHER" id="PTHR48106:SF13">
    <property type="entry name" value="QUINONE OXIDOREDUCTASE-RELATED"/>
    <property type="match status" value="1"/>
</dbReference>
<dbReference type="Pfam" id="PF00107">
    <property type="entry name" value="ADH_zinc_N"/>
    <property type="match status" value="1"/>
</dbReference>
<dbReference type="InterPro" id="IPR047618">
    <property type="entry name" value="QOR-like"/>
</dbReference>
<dbReference type="InterPro" id="IPR011032">
    <property type="entry name" value="GroES-like_sf"/>
</dbReference>
<dbReference type="GO" id="GO:0032440">
    <property type="term" value="F:2-alkenal reductase [NAD(P)H] activity"/>
    <property type="evidence" value="ECO:0007669"/>
    <property type="project" value="EnsemblFungi"/>
</dbReference>
<dbReference type="PANTHER" id="PTHR48106">
    <property type="entry name" value="QUINONE OXIDOREDUCTASE PIG3-RELATED"/>
    <property type="match status" value="1"/>
</dbReference>
<dbReference type="GO" id="GO:0008270">
    <property type="term" value="F:zinc ion binding"/>
    <property type="evidence" value="ECO:0007669"/>
    <property type="project" value="InterPro"/>
</dbReference>
<dbReference type="Gene3D" id="3.40.50.720">
    <property type="entry name" value="NAD(P)-binding Rossmann-like Domain"/>
    <property type="match status" value="1"/>
</dbReference>
<dbReference type="Proteomes" id="UP000187013">
    <property type="component" value="Unassembled WGS sequence"/>
</dbReference>
<dbReference type="SMART" id="SM00829">
    <property type="entry name" value="PKS_ER"/>
    <property type="match status" value="1"/>
</dbReference>
<dbReference type="InterPro" id="IPR020843">
    <property type="entry name" value="ER"/>
</dbReference>
<dbReference type="Gene3D" id="3.90.180.10">
    <property type="entry name" value="Medium-chain alcohol dehydrogenases, catalytic domain"/>
    <property type="match status" value="1"/>
</dbReference>
<evidence type="ECO:0000256" key="1">
    <source>
        <dbReference type="ARBA" id="ARBA00022857"/>
    </source>
</evidence>
<organism evidence="6 7">
    <name type="scientific">Zygosaccharomyces rouxii</name>
    <dbReference type="NCBI Taxonomy" id="4956"/>
    <lineage>
        <taxon>Eukaryota</taxon>
        <taxon>Fungi</taxon>
        <taxon>Dikarya</taxon>
        <taxon>Ascomycota</taxon>
        <taxon>Saccharomycotina</taxon>
        <taxon>Saccharomycetes</taxon>
        <taxon>Saccharomycetales</taxon>
        <taxon>Saccharomycetaceae</taxon>
        <taxon>Zygosaccharomyces</taxon>
    </lineage>
</organism>
<dbReference type="OMA" id="KGMTAHY"/>
<evidence type="ECO:0000256" key="4">
    <source>
        <dbReference type="ARBA" id="ARBA00070796"/>
    </source>
</evidence>
<dbReference type="FunFam" id="3.40.50.720:FF:000053">
    <property type="entry name" value="Quinone oxidoreductase 1"/>
    <property type="match status" value="1"/>
</dbReference>
<sequence length="349" mass="38203">MLRSTISSVFNKRATMATTTIPKTQKVILINDTGSYDVLKYQDHPVPSITDNELLVKNKYSGINFIESYFRKGIYPSEKPLILGRESSGTVVAKGNSVKDFDIGDKVAYLSGSAFAQYTKVDAAGKVVKLPKDANDETLKLYAAGLLQSLTALTFIDEAYNVKKGDFILNYAAAGGVGLILDQLLKERGAHTIAVVSTEEKLELAKKHGAEYGIISSKEDIVTRVKEITNNQGVDAAFDSIGKDTFETTISALKRKGTFVSYGNASGPVSPFPLTKLTGNIKILRPSLFSYIATSEEWKHYSREFVSLVSSGKLKINIGHVFPLSEYPKATQLLEERKTTGKLVLEIPQ</sequence>
<comment type="caution">
    <text evidence="6">The sequence shown here is derived from an EMBL/GenBank/DDBJ whole genome shotgun (WGS) entry which is preliminary data.</text>
</comment>
<dbReference type="SMR" id="A0A1Q2ZSW4"/>
<dbReference type="CDD" id="cd05286">
    <property type="entry name" value="QOR2"/>
    <property type="match status" value="1"/>
</dbReference>
<accession>A0A1Q2ZSW4</accession>
<gene>
    <name evidence="6" type="ORF">ZYGR_0A01490</name>
</gene>
<feature type="domain" description="Enoyl reductase (ER)" evidence="5">
    <location>
        <begin position="34"/>
        <end position="345"/>
    </location>
</feature>
<evidence type="ECO:0000313" key="7">
    <source>
        <dbReference type="Proteomes" id="UP000187013"/>
    </source>
</evidence>
<dbReference type="OrthoDB" id="48317at2759"/>
<dbReference type="PROSITE" id="PS01162">
    <property type="entry name" value="QOR_ZETA_CRYSTAL"/>
    <property type="match status" value="1"/>
</dbReference>
<reference evidence="6 7" key="1">
    <citation type="submission" date="2016-08" db="EMBL/GenBank/DDBJ databases">
        <title>Draft genome sequence of allopolyploid Zygosaccharomyces rouxii.</title>
        <authorList>
            <person name="Watanabe J."/>
            <person name="Uehara K."/>
            <person name="Mogi Y."/>
            <person name="Tsukioka Y."/>
        </authorList>
    </citation>
    <scope>NUCLEOTIDE SEQUENCE [LARGE SCALE GENOMIC DNA]</scope>
    <source>
        <strain evidence="6 7">NBRC 110957</strain>
    </source>
</reference>
<proteinExistence type="predicted"/>
<keyword evidence="1" id="KW-0521">NADP</keyword>
<evidence type="ECO:0000256" key="2">
    <source>
        <dbReference type="ARBA" id="ARBA00023002"/>
    </source>
</evidence>
<dbReference type="eggNOG" id="KOG1197">
    <property type="taxonomic scope" value="Eukaryota"/>
</dbReference>
<dbReference type="GO" id="GO:0005829">
    <property type="term" value="C:cytosol"/>
    <property type="evidence" value="ECO:0007669"/>
    <property type="project" value="TreeGrafter"/>
</dbReference>
<dbReference type="InterPro" id="IPR013149">
    <property type="entry name" value="ADH-like_C"/>
</dbReference>
<name>A0A1Q2ZSW4_ZYGRO</name>
<protein>
    <recommendedName>
        <fullName evidence="4">Probable quinone oxidoreductase</fullName>
    </recommendedName>
    <alternativeName>
        <fullName evidence="3">NADPH:quinone reductase</fullName>
    </alternativeName>
</protein>
<dbReference type="AlphaFoldDB" id="A0A1Q2ZSW4"/>
<dbReference type="GO" id="GO:0003960">
    <property type="term" value="F:quinone reductase (NADPH) activity"/>
    <property type="evidence" value="ECO:0007669"/>
    <property type="project" value="EnsemblFungi"/>
</dbReference>
<dbReference type="GO" id="GO:0034599">
    <property type="term" value="P:cellular response to oxidative stress"/>
    <property type="evidence" value="ECO:0007669"/>
    <property type="project" value="EnsemblFungi"/>
</dbReference>
<dbReference type="SUPFAM" id="SSF50129">
    <property type="entry name" value="GroES-like"/>
    <property type="match status" value="1"/>
</dbReference>
<dbReference type="InterPro" id="IPR036291">
    <property type="entry name" value="NAD(P)-bd_dom_sf"/>
</dbReference>
<dbReference type="InterPro" id="IPR013154">
    <property type="entry name" value="ADH-like_N"/>
</dbReference>
<keyword evidence="2" id="KW-0560">Oxidoreductase</keyword>